<keyword evidence="7" id="KW-0175">Coiled coil</keyword>
<dbReference type="InterPro" id="IPR050936">
    <property type="entry name" value="AP-1-like"/>
</dbReference>
<protein>
    <submittedName>
        <fullName evidence="9">Alanine racemase</fullName>
    </submittedName>
</protein>
<reference evidence="9 10" key="1">
    <citation type="journal article" date="2013" name="BMC Genomics">
        <title>The genome and transcriptome of the pine saprophyte Ophiostoma piceae, and a comparison with the bark beetle-associated pine pathogen Grosmannia clavigera.</title>
        <authorList>
            <person name="Haridas S."/>
            <person name="Wang Y."/>
            <person name="Lim L."/>
            <person name="Massoumi Alamouti S."/>
            <person name="Jackman S."/>
            <person name="Docking R."/>
            <person name="Robertson G."/>
            <person name="Birol I."/>
            <person name="Bohlmann J."/>
            <person name="Breuil C."/>
        </authorList>
    </citation>
    <scope>NUCLEOTIDE SEQUENCE [LARGE SCALE GENOMIC DNA]</scope>
    <source>
        <strain evidence="9 10">UAMH 11346</strain>
    </source>
</reference>
<organism evidence="9 10">
    <name type="scientific">Ophiostoma piceae (strain UAMH 11346)</name>
    <name type="common">Sap stain fungus</name>
    <dbReference type="NCBI Taxonomy" id="1262450"/>
    <lineage>
        <taxon>Eukaryota</taxon>
        <taxon>Fungi</taxon>
        <taxon>Dikarya</taxon>
        <taxon>Ascomycota</taxon>
        <taxon>Pezizomycotina</taxon>
        <taxon>Sordariomycetes</taxon>
        <taxon>Sordariomycetidae</taxon>
        <taxon>Ophiostomatales</taxon>
        <taxon>Ophiostomataceae</taxon>
        <taxon>Ophiostoma</taxon>
    </lineage>
</organism>
<comment type="subcellular location">
    <subcellularLocation>
        <location evidence="1">Nucleus</location>
    </subcellularLocation>
</comment>
<dbReference type="EMBL" id="KE148159">
    <property type="protein sequence ID" value="EPE04750.1"/>
    <property type="molecule type" value="Genomic_DNA"/>
</dbReference>
<comment type="similarity">
    <text evidence="2">Belongs to the bZIP family.</text>
</comment>
<keyword evidence="4" id="KW-0238">DNA-binding</keyword>
<feature type="compositionally biased region" description="Polar residues" evidence="8">
    <location>
        <begin position="85"/>
        <end position="96"/>
    </location>
</feature>
<evidence type="ECO:0000313" key="9">
    <source>
        <dbReference type="EMBL" id="EPE04750.1"/>
    </source>
</evidence>
<dbReference type="CDD" id="cd14688">
    <property type="entry name" value="bZIP_YAP"/>
    <property type="match status" value="1"/>
</dbReference>
<feature type="region of interest" description="Disordered" evidence="8">
    <location>
        <begin position="231"/>
        <end position="257"/>
    </location>
</feature>
<accession>S3CVG8</accession>
<dbReference type="GO" id="GO:0001228">
    <property type="term" value="F:DNA-binding transcription activator activity, RNA polymerase II-specific"/>
    <property type="evidence" value="ECO:0007669"/>
    <property type="project" value="TreeGrafter"/>
</dbReference>
<dbReference type="PANTHER" id="PTHR40621">
    <property type="entry name" value="TRANSCRIPTION FACTOR KAPC-RELATED"/>
    <property type="match status" value="1"/>
</dbReference>
<sequence length="547" mass="58632">MIFSNQQPQQQSTGSSQTTNTIPTVPRIAKGRSAKKQIKVSPSADTQDVSRSSDSTRLGGSGGDQGEEAGVEGQESGEAAHSSEEFGQSPNGSSNRTAKEKAQARRAQVRRAQIQHRKRKADYMRQLELDIDMLRDLITTTEQDMKNIQKDNDAIRMQLGVVSVVRNERNAINVGAGAVGFTGSGRGGGGANVDTAMSDVPVVAVTPAPPRRAVATDGAAVDNIASSLSPLSISPNNTVGGTSPSGTGHTSTSYDSMDSPSSIFTGIDLDDINVSIVVDGAVGNPVYKISSITPDTSLATFPDDFNDTLTQGLPVSPFDPGFVPTFETELASASQPPAGREVAHSTTAYFLPDLTVAETHSIVNLILALEHVCWGHAGHQYHEADTNMRAEHGHAMMATSLFLREAPENVFSKIETSTKGVSGYMTNLKPEDEEHTRDYADSHQASQGLQWQAPDVTLQTLYGLAVSLNPISDKELAPVQGWFELASRYPLSLLLRTDIVESLKREMVGVVRCLYFGAVMEREAFESVVQRVVEPAMQAIEASRAMV</sequence>
<feature type="compositionally biased region" description="Basic residues" evidence="8">
    <location>
        <begin position="29"/>
        <end position="38"/>
    </location>
</feature>
<keyword evidence="5" id="KW-0804">Transcription</keyword>
<evidence type="ECO:0000256" key="5">
    <source>
        <dbReference type="ARBA" id="ARBA00023163"/>
    </source>
</evidence>
<dbReference type="AlphaFoldDB" id="S3CVG8"/>
<evidence type="ECO:0000256" key="8">
    <source>
        <dbReference type="SAM" id="MobiDB-lite"/>
    </source>
</evidence>
<dbReference type="OrthoDB" id="5218140at2759"/>
<dbReference type="Gene3D" id="1.20.5.170">
    <property type="match status" value="1"/>
</dbReference>
<keyword evidence="10" id="KW-1185">Reference proteome</keyword>
<gene>
    <name evidence="9" type="ORF">F503_06299</name>
</gene>
<dbReference type="HOGENOM" id="CLU_036934_3_0_1"/>
<dbReference type="PANTHER" id="PTHR40621:SF11">
    <property type="entry name" value="TRANSCRIPTION FACTOR KAPC-RELATED"/>
    <property type="match status" value="1"/>
</dbReference>
<evidence type="ECO:0000256" key="2">
    <source>
        <dbReference type="ARBA" id="ARBA00007163"/>
    </source>
</evidence>
<keyword evidence="6" id="KW-0539">Nucleus</keyword>
<feature type="compositionally biased region" description="Basic residues" evidence="8">
    <location>
        <begin position="107"/>
        <end position="119"/>
    </location>
</feature>
<evidence type="ECO:0000256" key="3">
    <source>
        <dbReference type="ARBA" id="ARBA00023015"/>
    </source>
</evidence>
<evidence type="ECO:0000256" key="4">
    <source>
        <dbReference type="ARBA" id="ARBA00023125"/>
    </source>
</evidence>
<evidence type="ECO:0000256" key="7">
    <source>
        <dbReference type="SAM" id="Coils"/>
    </source>
</evidence>
<dbReference type="Proteomes" id="UP000016923">
    <property type="component" value="Unassembled WGS sequence"/>
</dbReference>
<dbReference type="eggNOG" id="ENOG502SPRN">
    <property type="taxonomic scope" value="Eukaryota"/>
</dbReference>
<feature type="coiled-coil region" evidence="7">
    <location>
        <begin position="124"/>
        <end position="151"/>
    </location>
</feature>
<dbReference type="GO" id="GO:0000976">
    <property type="term" value="F:transcription cis-regulatory region binding"/>
    <property type="evidence" value="ECO:0007669"/>
    <property type="project" value="InterPro"/>
</dbReference>
<name>S3CVG8_OPHP1</name>
<evidence type="ECO:0000256" key="1">
    <source>
        <dbReference type="ARBA" id="ARBA00004123"/>
    </source>
</evidence>
<dbReference type="STRING" id="1262450.S3CVG8"/>
<proteinExistence type="inferred from homology"/>
<keyword evidence="3" id="KW-0805">Transcription regulation</keyword>
<evidence type="ECO:0000256" key="6">
    <source>
        <dbReference type="ARBA" id="ARBA00023242"/>
    </source>
</evidence>
<evidence type="ECO:0000313" key="10">
    <source>
        <dbReference type="Proteomes" id="UP000016923"/>
    </source>
</evidence>
<dbReference type="SUPFAM" id="SSF57959">
    <property type="entry name" value="Leucine zipper domain"/>
    <property type="match status" value="1"/>
</dbReference>
<dbReference type="VEuPathDB" id="FungiDB:F503_06299"/>
<dbReference type="GO" id="GO:0090575">
    <property type="term" value="C:RNA polymerase II transcription regulator complex"/>
    <property type="evidence" value="ECO:0007669"/>
    <property type="project" value="TreeGrafter"/>
</dbReference>
<feature type="compositionally biased region" description="Polar residues" evidence="8">
    <location>
        <begin position="43"/>
        <end position="58"/>
    </location>
</feature>
<feature type="region of interest" description="Disordered" evidence="8">
    <location>
        <begin position="1"/>
        <end position="119"/>
    </location>
</feature>
<dbReference type="InterPro" id="IPR046347">
    <property type="entry name" value="bZIP_sf"/>
</dbReference>
<feature type="compositionally biased region" description="Low complexity" evidence="8">
    <location>
        <begin position="1"/>
        <end position="21"/>
    </location>
</feature>